<dbReference type="InterPro" id="IPR001138">
    <property type="entry name" value="Zn2Cys6_DnaBD"/>
</dbReference>
<dbReference type="Pfam" id="PF11951">
    <property type="entry name" value="Fungal_trans_2"/>
    <property type="match status" value="1"/>
</dbReference>
<evidence type="ECO:0000259" key="3">
    <source>
        <dbReference type="PROSITE" id="PS50048"/>
    </source>
</evidence>
<proteinExistence type="predicted"/>
<dbReference type="GO" id="GO:0008270">
    <property type="term" value="F:zinc ion binding"/>
    <property type="evidence" value="ECO:0007669"/>
    <property type="project" value="InterPro"/>
</dbReference>
<dbReference type="OrthoDB" id="5429770at2759"/>
<dbReference type="InterPro" id="IPR021858">
    <property type="entry name" value="Fun_TF"/>
</dbReference>
<evidence type="ECO:0000313" key="4">
    <source>
        <dbReference type="EMBL" id="KAG9228171.1"/>
    </source>
</evidence>
<dbReference type="CDD" id="cd00067">
    <property type="entry name" value="GAL4"/>
    <property type="match status" value="1"/>
</dbReference>
<protein>
    <recommendedName>
        <fullName evidence="3">Zn(2)-C6 fungal-type domain-containing protein</fullName>
    </recommendedName>
</protein>
<evidence type="ECO:0000256" key="1">
    <source>
        <dbReference type="ARBA" id="ARBA00023242"/>
    </source>
</evidence>
<dbReference type="Gene3D" id="4.10.240.10">
    <property type="entry name" value="Zn(2)-C6 fungal-type DNA-binding domain"/>
    <property type="match status" value="1"/>
</dbReference>
<reference evidence="4" key="1">
    <citation type="journal article" date="2021" name="IMA Fungus">
        <title>Genomic characterization of three marine fungi, including Emericellopsis atlantica sp. nov. with signatures of a generalist lifestyle and marine biomass degradation.</title>
        <authorList>
            <person name="Hagestad O.C."/>
            <person name="Hou L."/>
            <person name="Andersen J.H."/>
            <person name="Hansen E.H."/>
            <person name="Altermark B."/>
            <person name="Li C."/>
            <person name="Kuhnert E."/>
            <person name="Cox R.J."/>
            <person name="Crous P.W."/>
            <person name="Spatafora J.W."/>
            <person name="Lail K."/>
            <person name="Amirebrahimi M."/>
            <person name="Lipzen A."/>
            <person name="Pangilinan J."/>
            <person name="Andreopoulos W."/>
            <person name="Hayes R.D."/>
            <person name="Ng V."/>
            <person name="Grigoriev I.V."/>
            <person name="Jackson S.A."/>
            <person name="Sutton T.D.S."/>
            <person name="Dobson A.D.W."/>
            <person name="Rama T."/>
        </authorList>
    </citation>
    <scope>NUCLEOTIDE SEQUENCE</scope>
    <source>
        <strain evidence="4">TRa018bII</strain>
    </source>
</reference>
<feature type="compositionally biased region" description="Low complexity" evidence="2">
    <location>
        <begin position="66"/>
        <end position="75"/>
    </location>
</feature>
<name>A0A9P7Y6N0_9HELO</name>
<gene>
    <name evidence="4" type="ORF">BJ875DRAFT_259104</name>
</gene>
<dbReference type="SMART" id="SM00066">
    <property type="entry name" value="GAL4"/>
    <property type="match status" value="1"/>
</dbReference>
<feature type="region of interest" description="Disordered" evidence="2">
    <location>
        <begin position="59"/>
        <end position="92"/>
    </location>
</feature>
<dbReference type="InterPro" id="IPR036864">
    <property type="entry name" value="Zn2-C6_fun-type_DNA-bd_sf"/>
</dbReference>
<keyword evidence="5" id="KW-1185">Reference proteome</keyword>
<accession>A0A9P7Y6N0</accession>
<feature type="domain" description="Zn(2)-C6 fungal-type" evidence="3">
    <location>
        <begin position="10"/>
        <end position="38"/>
    </location>
</feature>
<dbReference type="PANTHER" id="PTHR38791:SF5">
    <property type="entry name" value="TRANSCRIPTION FACTOR DBAG-RELATED"/>
    <property type="match status" value="1"/>
</dbReference>
<dbReference type="PANTHER" id="PTHR38791">
    <property type="entry name" value="ZN(II)2CYS6 TRANSCRIPTION FACTOR (EUROFUNG)-RELATED-RELATED"/>
    <property type="match status" value="1"/>
</dbReference>
<dbReference type="Pfam" id="PF00172">
    <property type="entry name" value="Zn_clus"/>
    <property type="match status" value="1"/>
</dbReference>
<keyword evidence="1" id="KW-0539">Nucleus</keyword>
<dbReference type="InterPro" id="IPR053175">
    <property type="entry name" value="DHMBA_Reg_Transcription_Factor"/>
</dbReference>
<comment type="caution">
    <text evidence="4">The sequence shown here is derived from an EMBL/GenBank/DDBJ whole genome shotgun (WGS) entry which is preliminary data.</text>
</comment>
<evidence type="ECO:0000256" key="2">
    <source>
        <dbReference type="SAM" id="MobiDB-lite"/>
    </source>
</evidence>
<dbReference type="Proteomes" id="UP000824998">
    <property type="component" value="Unassembled WGS sequence"/>
</dbReference>
<dbReference type="AlphaFoldDB" id="A0A9P7Y6N0"/>
<sequence>MVYCGKPSTGCQACRERKTRCDRNTPSCTQCIRAQRTCPGYRNQLDLMFRNESDAVIGKAKARDNPSSTPRSTPSASPPTPQECHGDFMPDGDYETVQQQMADFNLNTHDPHMRVLSMSIIPTWSLQPTLEQQAQGFFAAHSGAWLRDFSATGSLCPPCVTDEPLLASIRAVGLAGLSHSTRTPDLMIKARKDYVTALRLTNSALRSPTQVKKDSTLFSVMVLGIYETVSGTDAKSIGAWIKHVDGAVALVKLRGQEQFKSTSGQRMFLQIFSSLLVSSIQQNIAVPADMIELREYSAQFFDHSNAAWKMSGIIIDFTRFRAAIRNAEIVAPRDIVARAAEIDQRFINVEKGLRPMFQFRTVYTLEKPDLVWDGYYHVYEHRWAAQIWNGLRVCRILLSESIRDQVLVGSSALLPQFTDDESAAHNSRSAEIMLQMQADILASIPQYFMSAEGKFAPSLEEGSRSYLDLWPLYLVGVMDLSTPSLRAWVVHRLRAMAADIGISQAGVLAEYVANRQEFEEWRTKPVPDRRTMVERVLIHDVGKVLEI</sequence>
<dbReference type="PROSITE" id="PS00463">
    <property type="entry name" value="ZN2_CY6_FUNGAL_1"/>
    <property type="match status" value="1"/>
</dbReference>
<dbReference type="EMBL" id="MU252034">
    <property type="protein sequence ID" value="KAG9228171.1"/>
    <property type="molecule type" value="Genomic_DNA"/>
</dbReference>
<dbReference type="GO" id="GO:0000981">
    <property type="term" value="F:DNA-binding transcription factor activity, RNA polymerase II-specific"/>
    <property type="evidence" value="ECO:0007669"/>
    <property type="project" value="InterPro"/>
</dbReference>
<dbReference type="PROSITE" id="PS50048">
    <property type="entry name" value="ZN2_CY6_FUNGAL_2"/>
    <property type="match status" value="1"/>
</dbReference>
<dbReference type="SUPFAM" id="SSF57701">
    <property type="entry name" value="Zn2/Cys6 DNA-binding domain"/>
    <property type="match status" value="1"/>
</dbReference>
<organism evidence="4 5">
    <name type="scientific">Amylocarpus encephaloides</name>
    <dbReference type="NCBI Taxonomy" id="45428"/>
    <lineage>
        <taxon>Eukaryota</taxon>
        <taxon>Fungi</taxon>
        <taxon>Dikarya</taxon>
        <taxon>Ascomycota</taxon>
        <taxon>Pezizomycotina</taxon>
        <taxon>Leotiomycetes</taxon>
        <taxon>Helotiales</taxon>
        <taxon>Helotiales incertae sedis</taxon>
        <taxon>Amylocarpus</taxon>
    </lineage>
</organism>
<evidence type="ECO:0000313" key="5">
    <source>
        <dbReference type="Proteomes" id="UP000824998"/>
    </source>
</evidence>